<name>A0A8H5AQK8_9AGAR</name>
<organism evidence="2 3">
    <name type="scientific">Ephemerocybe angulata</name>
    <dbReference type="NCBI Taxonomy" id="980116"/>
    <lineage>
        <taxon>Eukaryota</taxon>
        <taxon>Fungi</taxon>
        <taxon>Dikarya</taxon>
        <taxon>Basidiomycota</taxon>
        <taxon>Agaricomycotina</taxon>
        <taxon>Agaricomycetes</taxon>
        <taxon>Agaricomycetidae</taxon>
        <taxon>Agaricales</taxon>
        <taxon>Agaricineae</taxon>
        <taxon>Psathyrellaceae</taxon>
        <taxon>Ephemerocybe</taxon>
    </lineage>
</organism>
<protein>
    <submittedName>
        <fullName evidence="2">Uncharacterized protein</fullName>
    </submittedName>
</protein>
<reference evidence="2 3" key="1">
    <citation type="journal article" date="2020" name="ISME J.">
        <title>Uncovering the hidden diversity of litter-decomposition mechanisms in mushroom-forming fungi.</title>
        <authorList>
            <person name="Floudas D."/>
            <person name="Bentzer J."/>
            <person name="Ahren D."/>
            <person name="Johansson T."/>
            <person name="Persson P."/>
            <person name="Tunlid A."/>
        </authorList>
    </citation>
    <scope>NUCLEOTIDE SEQUENCE [LARGE SCALE GENOMIC DNA]</scope>
    <source>
        <strain evidence="2 3">CBS 175.51</strain>
    </source>
</reference>
<evidence type="ECO:0000313" key="3">
    <source>
        <dbReference type="Proteomes" id="UP000541558"/>
    </source>
</evidence>
<accession>A0A8H5AQK8</accession>
<evidence type="ECO:0000256" key="1">
    <source>
        <dbReference type="SAM" id="MobiDB-lite"/>
    </source>
</evidence>
<comment type="caution">
    <text evidence="2">The sequence shown here is derived from an EMBL/GenBank/DDBJ whole genome shotgun (WGS) entry which is preliminary data.</text>
</comment>
<dbReference type="AlphaFoldDB" id="A0A8H5AQK8"/>
<feature type="region of interest" description="Disordered" evidence="1">
    <location>
        <begin position="70"/>
        <end position="89"/>
    </location>
</feature>
<proteinExistence type="predicted"/>
<sequence length="224" mass="24173">MVWIWETEIWSICRSLDSDGGRGIYKEDAPRFYSAFPPSSLISPFPLLPLHFAHSPPALLIVLYTPPSSSPTATSPGKPSLPRRTPPSAHRHLPFSFHPSAPTQPIFDPLPPSSSSSSHTTNSPYRLFIDPLARLPFAHIYSASLLPRFASLPTTTIFLLPSLPLVVVGDVLGYFVVVDDDVCRTLCSPCAEASAPAGVQGGVLTASAGFEKVEEDVEHDELVG</sequence>
<dbReference type="EMBL" id="JAACJK010000263">
    <property type="protein sequence ID" value="KAF5309001.1"/>
    <property type="molecule type" value="Genomic_DNA"/>
</dbReference>
<feature type="compositionally biased region" description="Low complexity" evidence="1">
    <location>
        <begin position="70"/>
        <end position="80"/>
    </location>
</feature>
<evidence type="ECO:0000313" key="2">
    <source>
        <dbReference type="EMBL" id="KAF5309001.1"/>
    </source>
</evidence>
<keyword evidence="3" id="KW-1185">Reference proteome</keyword>
<dbReference type="Proteomes" id="UP000541558">
    <property type="component" value="Unassembled WGS sequence"/>
</dbReference>
<gene>
    <name evidence="2" type="ORF">D9611_014910</name>
</gene>